<organism evidence="8 9">
    <name type="scientific">Hoeflea olei</name>
    <dbReference type="NCBI Taxonomy" id="1480615"/>
    <lineage>
        <taxon>Bacteria</taxon>
        <taxon>Pseudomonadati</taxon>
        <taxon>Pseudomonadota</taxon>
        <taxon>Alphaproteobacteria</taxon>
        <taxon>Hyphomicrobiales</taxon>
        <taxon>Rhizobiaceae</taxon>
        <taxon>Hoeflea</taxon>
    </lineage>
</organism>
<dbReference type="InterPro" id="IPR014729">
    <property type="entry name" value="Rossmann-like_a/b/a_fold"/>
</dbReference>
<evidence type="ECO:0000313" key="9">
    <source>
        <dbReference type="Proteomes" id="UP000094795"/>
    </source>
</evidence>
<comment type="function">
    <text evidence="6">Ligates lysine onto the cytidine present at position 34 of the AUA codon-specific tRNA(Ile) that contains the anticodon CAU, in an ATP-dependent manner. Cytidine is converted to lysidine, thus changing the amino acid specificity of the tRNA from methionine to isoleucine.</text>
</comment>
<dbReference type="Gene3D" id="3.40.50.620">
    <property type="entry name" value="HUPs"/>
    <property type="match status" value="1"/>
</dbReference>
<dbReference type="NCBIfam" id="TIGR02432">
    <property type="entry name" value="lysidine_TilS_N"/>
    <property type="match status" value="1"/>
</dbReference>
<comment type="catalytic activity">
    <reaction evidence="5 6">
        <text>cytidine(34) in tRNA(Ile2) + L-lysine + ATP = lysidine(34) in tRNA(Ile2) + AMP + diphosphate + H(+)</text>
        <dbReference type="Rhea" id="RHEA:43744"/>
        <dbReference type="Rhea" id="RHEA-COMP:10625"/>
        <dbReference type="Rhea" id="RHEA-COMP:10670"/>
        <dbReference type="ChEBI" id="CHEBI:15378"/>
        <dbReference type="ChEBI" id="CHEBI:30616"/>
        <dbReference type="ChEBI" id="CHEBI:32551"/>
        <dbReference type="ChEBI" id="CHEBI:33019"/>
        <dbReference type="ChEBI" id="CHEBI:82748"/>
        <dbReference type="ChEBI" id="CHEBI:83665"/>
        <dbReference type="ChEBI" id="CHEBI:456215"/>
        <dbReference type="EC" id="6.3.4.19"/>
    </reaction>
</comment>
<feature type="binding site" evidence="6">
    <location>
        <begin position="37"/>
        <end position="42"/>
    </location>
    <ligand>
        <name>ATP</name>
        <dbReference type="ChEBI" id="CHEBI:30616"/>
    </ligand>
</feature>
<dbReference type="AlphaFoldDB" id="A0A1C1Z0K8"/>
<comment type="subcellular location">
    <subcellularLocation>
        <location evidence="6">Cytoplasm</location>
    </subcellularLocation>
</comment>
<accession>A0A1C1Z0K8</accession>
<dbReference type="InterPro" id="IPR011063">
    <property type="entry name" value="TilS/TtcA_N"/>
</dbReference>
<dbReference type="EC" id="6.3.4.19" evidence="6"/>
<keyword evidence="3 6" id="KW-0547">Nucleotide-binding</keyword>
<comment type="domain">
    <text evidence="6">The N-terminal region contains the highly conserved SGGXDS motif, predicted to be a P-loop motif involved in ATP binding.</text>
</comment>
<dbReference type="OrthoDB" id="9807403at2"/>
<dbReference type="GO" id="GO:0005524">
    <property type="term" value="F:ATP binding"/>
    <property type="evidence" value="ECO:0007669"/>
    <property type="project" value="UniProtKB-UniRule"/>
</dbReference>
<evidence type="ECO:0000259" key="7">
    <source>
        <dbReference type="Pfam" id="PF01171"/>
    </source>
</evidence>
<keyword evidence="4 6" id="KW-0067">ATP-binding</keyword>
<sequence>MPEGADRAPPLPPDLERSLTRFLHALDDDRPLGVAVSGGSDSLGLLTALASLLPPRRLVALTVDHGLRPASAEEARRVKAQCRSLGLRHETLRWDGPRPTSGLQAAARAARYRLLGTAAGRLGLAAVLTAHTRDDQCETLAMRRARSPSDAAAGLAGIPPATLFDGRLWVLRPLLDISRATIRAHLSARRIAWIDDPSNADPRFERVRVRAALEAGPADPADLAAAAGIAAARGALARAAAAYIRSAAEVEHGGQVRIGLPREAGPAVITAGLEALIDLCGGAARPLDRRGKATLRAAVHGWIGEGTGAADTLTLGRALLRRRGGALVIARENRGLGILRLDPGGSGVWDGRFLVRNLDRHAGLIVGVGREPGNPPLFGRDCGGVLQTSSEDWQQGLRRWREDEAVAGGFVCRRLAGRASRILPVHEWPLAQALAELVGCATFPPPPVTFSDRATASGCVTLR</sequence>
<keyword evidence="6" id="KW-0963">Cytoplasm</keyword>
<dbReference type="GO" id="GO:0005737">
    <property type="term" value="C:cytoplasm"/>
    <property type="evidence" value="ECO:0007669"/>
    <property type="project" value="UniProtKB-SubCell"/>
</dbReference>
<protein>
    <recommendedName>
        <fullName evidence="6">tRNA(Ile)-lysidine synthase</fullName>
        <ecNumber evidence="6">6.3.4.19</ecNumber>
    </recommendedName>
    <alternativeName>
        <fullName evidence="6">tRNA(Ile)-2-lysyl-cytidine synthase</fullName>
    </alternativeName>
    <alternativeName>
        <fullName evidence="6">tRNA(Ile)-lysidine synthetase</fullName>
    </alternativeName>
</protein>
<keyword evidence="2 6" id="KW-0819">tRNA processing</keyword>
<dbReference type="PANTHER" id="PTHR43033:SF1">
    <property type="entry name" value="TRNA(ILE)-LYSIDINE SYNTHASE-RELATED"/>
    <property type="match status" value="1"/>
</dbReference>
<dbReference type="Pfam" id="PF01171">
    <property type="entry name" value="ATP_bind_3"/>
    <property type="match status" value="1"/>
</dbReference>
<evidence type="ECO:0000256" key="2">
    <source>
        <dbReference type="ARBA" id="ARBA00022694"/>
    </source>
</evidence>
<gene>
    <name evidence="6" type="primary">tilS</name>
    <name evidence="8" type="ORF">AWJ14_09605</name>
</gene>
<dbReference type="Proteomes" id="UP000094795">
    <property type="component" value="Unassembled WGS sequence"/>
</dbReference>
<dbReference type="InterPro" id="IPR012094">
    <property type="entry name" value="tRNA_Ile_lys_synt"/>
</dbReference>
<evidence type="ECO:0000313" key="8">
    <source>
        <dbReference type="EMBL" id="OCW59293.1"/>
    </source>
</evidence>
<feature type="domain" description="tRNA(Ile)-lysidine/2-thiocytidine synthase N-terminal" evidence="7">
    <location>
        <begin position="33"/>
        <end position="211"/>
    </location>
</feature>
<evidence type="ECO:0000256" key="4">
    <source>
        <dbReference type="ARBA" id="ARBA00022840"/>
    </source>
</evidence>
<dbReference type="SUPFAM" id="SSF52402">
    <property type="entry name" value="Adenine nucleotide alpha hydrolases-like"/>
    <property type="match status" value="1"/>
</dbReference>
<dbReference type="PANTHER" id="PTHR43033">
    <property type="entry name" value="TRNA(ILE)-LYSIDINE SYNTHASE-RELATED"/>
    <property type="match status" value="1"/>
</dbReference>
<keyword evidence="9" id="KW-1185">Reference proteome</keyword>
<dbReference type="CDD" id="cd01992">
    <property type="entry name" value="TilS_N"/>
    <property type="match status" value="1"/>
</dbReference>
<name>A0A1C1Z0K8_9HYPH</name>
<comment type="caution">
    <text evidence="8">The sequence shown here is derived from an EMBL/GenBank/DDBJ whole genome shotgun (WGS) entry which is preliminary data.</text>
</comment>
<dbReference type="HAMAP" id="MF_01161">
    <property type="entry name" value="tRNA_Ile_lys_synt"/>
    <property type="match status" value="1"/>
</dbReference>
<keyword evidence="1 6" id="KW-0436">Ligase</keyword>
<dbReference type="GO" id="GO:0006400">
    <property type="term" value="P:tRNA modification"/>
    <property type="evidence" value="ECO:0007669"/>
    <property type="project" value="UniProtKB-UniRule"/>
</dbReference>
<evidence type="ECO:0000256" key="3">
    <source>
        <dbReference type="ARBA" id="ARBA00022741"/>
    </source>
</evidence>
<evidence type="ECO:0000256" key="1">
    <source>
        <dbReference type="ARBA" id="ARBA00022598"/>
    </source>
</evidence>
<comment type="similarity">
    <text evidence="6">Belongs to the tRNA(Ile)-lysidine synthase family.</text>
</comment>
<dbReference type="EMBL" id="LQZT01000001">
    <property type="protein sequence ID" value="OCW59293.1"/>
    <property type="molecule type" value="Genomic_DNA"/>
</dbReference>
<dbReference type="InterPro" id="IPR012795">
    <property type="entry name" value="tRNA_Ile_lys_synt_N"/>
</dbReference>
<proteinExistence type="inferred from homology"/>
<dbReference type="RefSeq" id="WP_066173716.1">
    <property type="nucleotide sequence ID" value="NZ_LQZT01000001.1"/>
</dbReference>
<dbReference type="STRING" id="1480615.AWJ14_09605"/>
<evidence type="ECO:0000256" key="5">
    <source>
        <dbReference type="ARBA" id="ARBA00048539"/>
    </source>
</evidence>
<reference evidence="8 9" key="1">
    <citation type="submission" date="2015-12" db="EMBL/GenBank/DDBJ databases">
        <authorList>
            <person name="Shamseldin A."/>
            <person name="Moawad H."/>
            <person name="Abd El-Rahim W.M."/>
            <person name="Sadowsky M.J."/>
        </authorList>
    </citation>
    <scope>NUCLEOTIDE SEQUENCE [LARGE SCALE GENOMIC DNA]</scope>
    <source>
        <strain evidence="8 9">JC234</strain>
    </source>
</reference>
<evidence type="ECO:0000256" key="6">
    <source>
        <dbReference type="HAMAP-Rule" id="MF_01161"/>
    </source>
</evidence>
<dbReference type="GO" id="GO:0032267">
    <property type="term" value="F:tRNA(Ile)-lysidine synthase activity"/>
    <property type="evidence" value="ECO:0007669"/>
    <property type="project" value="UniProtKB-EC"/>
</dbReference>